<evidence type="ECO:0000313" key="1">
    <source>
        <dbReference type="EMBL" id="PNV71391.1"/>
    </source>
</evidence>
<gene>
    <name evidence="1" type="ORF">BES34_021590</name>
</gene>
<dbReference type="Proteomes" id="UP000094669">
    <property type="component" value="Unassembled WGS sequence"/>
</dbReference>
<accession>A0ABX4YCG2</accession>
<comment type="caution">
    <text evidence="1">The sequence shown here is derived from an EMBL/GenBank/DDBJ whole genome shotgun (WGS) entry which is preliminary data.</text>
</comment>
<organism evidence="1 2">
    <name type="scientific">Leptospira inadai serovar Lyme</name>
    <dbReference type="NCBI Taxonomy" id="293084"/>
    <lineage>
        <taxon>Bacteria</taxon>
        <taxon>Pseudomonadati</taxon>
        <taxon>Spirochaetota</taxon>
        <taxon>Spirochaetia</taxon>
        <taxon>Leptospirales</taxon>
        <taxon>Leptospiraceae</taxon>
        <taxon>Leptospira</taxon>
    </lineage>
</organism>
<protein>
    <recommendedName>
        <fullName evidence="3">Lipoprotein</fullName>
    </recommendedName>
</protein>
<sequence>MKKYTILFLLLSVILCKEKSVEQVGEESKKEINMPTKANSNIEDKKLSRFNPPSGIYSMVDSTTMATFLSADIPDAREYCLEINLESSVAIAKFRKNSNKYKIEIESLRENGFSLLYKGKRRELEFQQVTFRGITGYDLYCAGYSHKNKKGEWNPGSECGRLQSFQSLEECEAHFEKYIKEFGDVKSEETM</sequence>
<keyword evidence="2" id="KW-1185">Reference proteome</keyword>
<reference evidence="1" key="1">
    <citation type="submission" date="2018-01" db="EMBL/GenBank/DDBJ databases">
        <title>Genomic characterization of Leptospira inadai serogroup Lyme isolated from captured rat in Brazil and comparative analysis with human reference strain.</title>
        <authorList>
            <person name="Moreno L.Z."/>
            <person name="Loureiro A.P."/>
            <person name="Miraglia F."/>
            <person name="Kremer F.S."/>
            <person name="Eslabao M.R."/>
            <person name="Dellagostin O.A."/>
            <person name="Lilenbaum W."/>
            <person name="Moreno A.M."/>
        </authorList>
    </citation>
    <scope>NUCLEOTIDE SEQUENCE [LARGE SCALE GENOMIC DNA]</scope>
    <source>
        <strain evidence="1">M34/99</strain>
    </source>
</reference>
<evidence type="ECO:0000313" key="2">
    <source>
        <dbReference type="Proteomes" id="UP000094669"/>
    </source>
</evidence>
<name>A0ABX4YCG2_9LEPT</name>
<dbReference type="RefSeq" id="WP_010415133.1">
    <property type="nucleotide sequence ID" value="NZ_MCRM02000048.1"/>
</dbReference>
<dbReference type="EMBL" id="MCRM02000048">
    <property type="protein sequence ID" value="PNV71391.1"/>
    <property type="molecule type" value="Genomic_DNA"/>
</dbReference>
<proteinExistence type="predicted"/>
<evidence type="ECO:0008006" key="3">
    <source>
        <dbReference type="Google" id="ProtNLM"/>
    </source>
</evidence>